<reference evidence="5" key="1">
    <citation type="journal article" date="2023" name="Mol. Phylogenet. Evol.">
        <title>Genome-scale phylogeny and comparative genomics of the fungal order Sordariales.</title>
        <authorList>
            <person name="Hensen N."/>
            <person name="Bonometti L."/>
            <person name="Westerberg I."/>
            <person name="Brannstrom I.O."/>
            <person name="Guillou S."/>
            <person name="Cros-Aarteil S."/>
            <person name="Calhoun S."/>
            <person name="Haridas S."/>
            <person name="Kuo A."/>
            <person name="Mondo S."/>
            <person name="Pangilinan J."/>
            <person name="Riley R."/>
            <person name="LaButti K."/>
            <person name="Andreopoulos B."/>
            <person name="Lipzen A."/>
            <person name="Chen C."/>
            <person name="Yan M."/>
            <person name="Daum C."/>
            <person name="Ng V."/>
            <person name="Clum A."/>
            <person name="Steindorff A."/>
            <person name="Ohm R.A."/>
            <person name="Martin F."/>
            <person name="Silar P."/>
            <person name="Natvig D.O."/>
            <person name="Lalanne C."/>
            <person name="Gautier V."/>
            <person name="Ament-Velasquez S.L."/>
            <person name="Kruys A."/>
            <person name="Hutchinson M.I."/>
            <person name="Powell A.J."/>
            <person name="Barry K."/>
            <person name="Miller A.N."/>
            <person name="Grigoriev I.V."/>
            <person name="Debuchy R."/>
            <person name="Gladieux P."/>
            <person name="Hiltunen Thoren M."/>
            <person name="Johannesson H."/>
        </authorList>
    </citation>
    <scope>NUCLEOTIDE SEQUENCE [LARGE SCALE GENOMIC DNA]</scope>
    <source>
        <strain evidence="5">CBS 284.82</strain>
    </source>
</reference>
<keyword evidence="2" id="KW-0342">GTP-binding</keyword>
<dbReference type="GO" id="GO:0005525">
    <property type="term" value="F:GTP binding"/>
    <property type="evidence" value="ECO:0007669"/>
    <property type="project" value="UniProtKB-KW"/>
</dbReference>
<sequence>MADPLSIAASVVGLLATAGKICSVLSGFVSSVVDAPQSARDALAAATELRLVLESVKGLLEIMSGLPSNRKMLVRLDHIAVTFSNCVLTLSELESLLCLKDDMLHRFKWVRTEKKVLRLLPRLESQKASMSLMVSVLICRSEMEALEGRNKLNAAVEQILQRDEEFAERMRNVDDAIWVAETRSVRFYDNDSTVDLPSQPAMTAPGPGRRPVSQDWRTSQSFMGRREFEAILEQSRVYSRSVSNESEDISVASSAVRSHAWSMLSLNDMSIVAVFRLPVTLDDINSLGSGLTFASLLREHTEEPDIGEGTQAPNMNFSRKPVKLPIPPVPPVQPEELGQPQARPATTARSLRPAVRSWSLKAVVVGDRATEKTRTIMAYTSGSDPGDYIPTVVDNYSITIRARDQQYNLGLWNTAGQEDYDMLRPLSYPQTDVFLVFARVGDKSTYESVEKKWIPEIKHHCPDTPFIIVGILVGDDEELWQCVRRRGFPDRHQDYTRMGVNLAKRFRAVTYMECDILAKHRLHELFEQAVLAVLKSQKQKHKSSSWRPGFLTALGEAIGEASEER</sequence>
<dbReference type="SMART" id="SM00173">
    <property type="entry name" value="RAS"/>
    <property type="match status" value="1"/>
</dbReference>
<evidence type="ECO:0000256" key="1">
    <source>
        <dbReference type="ARBA" id="ARBA00022741"/>
    </source>
</evidence>
<proteinExistence type="predicted"/>
<organism evidence="4 5">
    <name type="scientific">Parachaetomium inaequale</name>
    <dbReference type="NCBI Taxonomy" id="2588326"/>
    <lineage>
        <taxon>Eukaryota</taxon>
        <taxon>Fungi</taxon>
        <taxon>Dikarya</taxon>
        <taxon>Ascomycota</taxon>
        <taxon>Pezizomycotina</taxon>
        <taxon>Sordariomycetes</taxon>
        <taxon>Sordariomycetidae</taxon>
        <taxon>Sordariales</taxon>
        <taxon>Chaetomiaceae</taxon>
        <taxon>Parachaetomium</taxon>
    </lineage>
</organism>
<dbReference type="CDD" id="cd00157">
    <property type="entry name" value="Rho"/>
    <property type="match status" value="1"/>
</dbReference>
<comment type="caution">
    <text evidence="4">The sequence shown here is derived from an EMBL/GenBank/DDBJ whole genome shotgun (WGS) entry which is preliminary data.</text>
</comment>
<evidence type="ECO:0000313" key="5">
    <source>
        <dbReference type="Proteomes" id="UP001303115"/>
    </source>
</evidence>
<dbReference type="Pfam" id="PF00071">
    <property type="entry name" value="Ras"/>
    <property type="match status" value="1"/>
</dbReference>
<dbReference type="PROSITE" id="PS51421">
    <property type="entry name" value="RAS"/>
    <property type="match status" value="1"/>
</dbReference>
<keyword evidence="1" id="KW-0547">Nucleotide-binding</keyword>
<evidence type="ECO:0000313" key="4">
    <source>
        <dbReference type="EMBL" id="KAK4041464.1"/>
    </source>
</evidence>
<dbReference type="Proteomes" id="UP001303115">
    <property type="component" value="Unassembled WGS sequence"/>
</dbReference>
<gene>
    <name evidence="4" type="ORF">C8A01DRAFT_34548</name>
</gene>
<evidence type="ECO:0000256" key="2">
    <source>
        <dbReference type="ARBA" id="ARBA00023134"/>
    </source>
</evidence>
<dbReference type="GO" id="GO:0007264">
    <property type="term" value="P:small GTPase-mediated signal transduction"/>
    <property type="evidence" value="ECO:0007669"/>
    <property type="project" value="InterPro"/>
</dbReference>
<dbReference type="EMBL" id="MU854357">
    <property type="protein sequence ID" value="KAK4041464.1"/>
    <property type="molecule type" value="Genomic_DNA"/>
</dbReference>
<dbReference type="InterPro" id="IPR027417">
    <property type="entry name" value="P-loop_NTPase"/>
</dbReference>
<name>A0AAN6SSH4_9PEZI</name>
<dbReference type="InterPro" id="IPR003578">
    <property type="entry name" value="Small_GTPase_Rho"/>
</dbReference>
<dbReference type="Gene3D" id="3.40.50.300">
    <property type="entry name" value="P-loop containing nucleotide triphosphate hydrolases"/>
    <property type="match status" value="1"/>
</dbReference>
<dbReference type="PROSITE" id="PS51419">
    <property type="entry name" value="RAB"/>
    <property type="match status" value="1"/>
</dbReference>
<dbReference type="InterPro" id="IPR001806">
    <property type="entry name" value="Small_GTPase"/>
</dbReference>
<protein>
    <submittedName>
        <fullName evidence="4">Ras family-domain-containing protein</fullName>
    </submittedName>
</protein>
<feature type="region of interest" description="Disordered" evidence="3">
    <location>
        <begin position="196"/>
        <end position="215"/>
    </location>
</feature>
<accession>A0AAN6SSH4</accession>
<dbReference type="PRINTS" id="PR00449">
    <property type="entry name" value="RASTRNSFRMNG"/>
</dbReference>
<dbReference type="AlphaFoldDB" id="A0AAN6SSH4"/>
<dbReference type="PROSITE" id="PS51420">
    <property type="entry name" value="RHO"/>
    <property type="match status" value="1"/>
</dbReference>
<dbReference type="SUPFAM" id="SSF52540">
    <property type="entry name" value="P-loop containing nucleoside triphosphate hydrolases"/>
    <property type="match status" value="1"/>
</dbReference>
<evidence type="ECO:0000256" key="3">
    <source>
        <dbReference type="SAM" id="MobiDB-lite"/>
    </source>
</evidence>
<dbReference type="PANTHER" id="PTHR24072">
    <property type="entry name" value="RHO FAMILY GTPASE"/>
    <property type="match status" value="1"/>
</dbReference>
<dbReference type="SMART" id="SM00174">
    <property type="entry name" value="RHO"/>
    <property type="match status" value="1"/>
</dbReference>
<keyword evidence="5" id="KW-1185">Reference proteome</keyword>
<dbReference type="SMART" id="SM00175">
    <property type="entry name" value="RAB"/>
    <property type="match status" value="1"/>
</dbReference>
<dbReference type="GO" id="GO:0003924">
    <property type="term" value="F:GTPase activity"/>
    <property type="evidence" value="ECO:0007669"/>
    <property type="project" value="InterPro"/>
</dbReference>